<evidence type="ECO:0000256" key="5">
    <source>
        <dbReference type="ARBA" id="ARBA00031445"/>
    </source>
</evidence>
<dbReference type="EMBL" id="FORX01000006">
    <property type="protein sequence ID" value="SFJ73608.1"/>
    <property type="molecule type" value="Genomic_DNA"/>
</dbReference>
<organism evidence="11 12">
    <name type="scientific">Desulfomicrobium apsheronum</name>
    <dbReference type="NCBI Taxonomy" id="52560"/>
    <lineage>
        <taxon>Bacteria</taxon>
        <taxon>Pseudomonadati</taxon>
        <taxon>Thermodesulfobacteriota</taxon>
        <taxon>Desulfovibrionia</taxon>
        <taxon>Desulfovibrionales</taxon>
        <taxon>Desulfomicrobiaceae</taxon>
        <taxon>Desulfomicrobium</taxon>
    </lineage>
</organism>
<comment type="function">
    <text evidence="9">Involved in lipopolysaccharide (LPS) biosynthesis. Catalyzes the transfer of 3-deoxy-D-manno-octulosonate (Kdo) residue(s) from CMP-Kdo to lipid IV(A), the tetraacyldisaccharide-1,4'-bisphosphate precursor of lipid A.</text>
</comment>
<dbReference type="RefSeq" id="WP_092373905.1">
    <property type="nucleotide sequence ID" value="NZ_FORX01000006.1"/>
</dbReference>
<evidence type="ECO:0000256" key="8">
    <source>
        <dbReference type="PIRSR" id="PIRSR639901-2"/>
    </source>
</evidence>
<comment type="pathway">
    <text evidence="1 9">Bacterial outer membrane biogenesis; LPS core biosynthesis.</text>
</comment>
<dbReference type="EC" id="2.4.99.12" evidence="2 9"/>
<comment type="subcellular location">
    <subcellularLocation>
        <location evidence="9">Cell membrane</location>
    </subcellularLocation>
</comment>
<feature type="active site" description="Proton acceptor" evidence="7">
    <location>
        <position position="61"/>
    </location>
</feature>
<keyword evidence="9" id="KW-1003">Cell membrane</keyword>
<evidence type="ECO:0000256" key="4">
    <source>
        <dbReference type="ARBA" id="ARBA00022679"/>
    </source>
</evidence>
<reference evidence="12" key="1">
    <citation type="submission" date="2016-10" db="EMBL/GenBank/DDBJ databases">
        <authorList>
            <person name="Varghese N."/>
            <person name="Submissions S."/>
        </authorList>
    </citation>
    <scope>NUCLEOTIDE SEQUENCE [LARGE SCALE GENOMIC DNA]</scope>
    <source>
        <strain evidence="12">DSM 5918</strain>
    </source>
</reference>
<dbReference type="Gene3D" id="3.40.50.2000">
    <property type="entry name" value="Glycogen Phosphorylase B"/>
    <property type="match status" value="1"/>
</dbReference>
<gene>
    <name evidence="11" type="ORF">SAMN04488082_10678</name>
</gene>
<dbReference type="PANTHER" id="PTHR42755:SF1">
    <property type="entry name" value="3-DEOXY-D-MANNO-OCTULOSONIC ACID TRANSFERASE, MITOCHONDRIAL-RELATED"/>
    <property type="match status" value="1"/>
</dbReference>
<protein>
    <recommendedName>
        <fullName evidence="3 9">3-deoxy-D-manno-octulosonic acid transferase</fullName>
        <shortName evidence="9">Kdo transferase</shortName>
        <ecNumber evidence="2 9">2.4.99.12</ecNumber>
    </recommendedName>
    <alternativeName>
        <fullName evidence="5 9">Lipid IV(A) 3-deoxy-D-manno-octulosonic acid transferase</fullName>
    </alternativeName>
</protein>
<dbReference type="GO" id="GO:0005886">
    <property type="term" value="C:plasma membrane"/>
    <property type="evidence" value="ECO:0007669"/>
    <property type="project" value="UniProtKB-SubCell"/>
</dbReference>
<dbReference type="InterPro" id="IPR038107">
    <property type="entry name" value="Glycos_transf_N_sf"/>
</dbReference>
<evidence type="ECO:0000256" key="1">
    <source>
        <dbReference type="ARBA" id="ARBA00004713"/>
    </source>
</evidence>
<proteinExistence type="inferred from homology"/>
<evidence type="ECO:0000256" key="3">
    <source>
        <dbReference type="ARBA" id="ARBA00019077"/>
    </source>
</evidence>
<dbReference type="InterPro" id="IPR039901">
    <property type="entry name" value="Kdotransferase"/>
</dbReference>
<dbReference type="GO" id="GO:0009244">
    <property type="term" value="P:lipopolysaccharide core region biosynthetic process"/>
    <property type="evidence" value="ECO:0007669"/>
    <property type="project" value="UniProtKB-UniRule"/>
</dbReference>
<dbReference type="Proteomes" id="UP000198635">
    <property type="component" value="Unassembled WGS sequence"/>
</dbReference>
<evidence type="ECO:0000256" key="6">
    <source>
        <dbReference type="ARBA" id="ARBA00049183"/>
    </source>
</evidence>
<keyword evidence="9" id="KW-0472">Membrane</keyword>
<evidence type="ECO:0000313" key="11">
    <source>
        <dbReference type="EMBL" id="SFJ73608.1"/>
    </source>
</evidence>
<name>A0A1I3TQT3_9BACT</name>
<dbReference type="STRING" id="52560.SAMN04488082_10678"/>
<dbReference type="GO" id="GO:0009245">
    <property type="term" value="P:lipid A biosynthetic process"/>
    <property type="evidence" value="ECO:0007669"/>
    <property type="project" value="TreeGrafter"/>
</dbReference>
<dbReference type="AlphaFoldDB" id="A0A1I3TQT3"/>
<dbReference type="PANTHER" id="PTHR42755">
    <property type="entry name" value="3-DEOXY-MANNO-OCTULOSONATE CYTIDYLYLTRANSFERASE"/>
    <property type="match status" value="1"/>
</dbReference>
<sequence>MKPRLAQASGLLFGTLYTLLWCLAGPLTFLSARMRQGWKQRLGIGAPAPCEIWIQGASAGECALVAGLLEHLRGVPVLATTCTSQGLEVLGRMDSPDLQTRMLPLDLPLLMGRMLDRARPRVVVLLETEIWPGLLMACAARGVPVVVVNARMTAKSLAGYLFLGPLLRRWAPQRIGAMAPADAQRFGLIFGAQCTAVTGNIKFDRAMSTPLMAREGNPLAGLIPRERNFIALGSVREQEETLVLELIRQLREGDKQCVIGLFPRHMHRIPAWQGLLARGEIPFALRSTLDGQAQPGSVVLWDKFGEMNPAYALARRAFVGGSLARLGGQNFLEPLAQGVLPCVGPHTRNFDWVGDEIFGSLVFKSESIPEITRFLLTPAPPRSEVREAALNYVRARQGATAASIELIRPYLHRSPHA</sequence>
<dbReference type="Gene3D" id="3.40.50.11720">
    <property type="entry name" value="3-Deoxy-D-manno-octulosonic-acid transferase, N-terminal domain"/>
    <property type="match status" value="1"/>
</dbReference>
<evidence type="ECO:0000313" key="12">
    <source>
        <dbReference type="Proteomes" id="UP000198635"/>
    </source>
</evidence>
<feature type="site" description="Transition state stabilizer" evidence="8">
    <location>
        <position position="202"/>
    </location>
</feature>
<dbReference type="GO" id="GO:0043842">
    <property type="term" value="F:Kdo transferase activity"/>
    <property type="evidence" value="ECO:0007669"/>
    <property type="project" value="UniProtKB-EC"/>
</dbReference>
<keyword evidence="9" id="KW-0448">Lipopolysaccharide biosynthesis</keyword>
<evidence type="ECO:0000256" key="7">
    <source>
        <dbReference type="PIRSR" id="PIRSR639901-1"/>
    </source>
</evidence>
<dbReference type="OrthoDB" id="9789797at2"/>
<comment type="similarity">
    <text evidence="9">Belongs to the glycosyltransferase group 1 family.</text>
</comment>
<evidence type="ECO:0000256" key="2">
    <source>
        <dbReference type="ARBA" id="ARBA00012621"/>
    </source>
</evidence>
<accession>A0A1I3TQT3</accession>
<dbReference type="Pfam" id="PF04413">
    <property type="entry name" value="Glycos_transf_N"/>
    <property type="match status" value="1"/>
</dbReference>
<dbReference type="InterPro" id="IPR007507">
    <property type="entry name" value="Glycos_transf_N"/>
</dbReference>
<dbReference type="UniPathway" id="UPA00958"/>
<feature type="site" description="Transition state stabilizer" evidence="8">
    <location>
        <position position="127"/>
    </location>
</feature>
<keyword evidence="12" id="KW-1185">Reference proteome</keyword>
<evidence type="ECO:0000259" key="10">
    <source>
        <dbReference type="Pfam" id="PF04413"/>
    </source>
</evidence>
<feature type="domain" description="3-deoxy-D-manno-octulosonic-acid transferase N-terminal" evidence="10">
    <location>
        <begin position="37"/>
        <end position="205"/>
    </location>
</feature>
<keyword evidence="4 9" id="KW-0808">Transferase</keyword>
<comment type="catalytic activity">
    <reaction evidence="6 9">
        <text>lipid IVA (E. coli) + CMP-3-deoxy-beta-D-manno-octulosonate = alpha-Kdo-(2-&gt;6)-lipid IVA (E. coli) + CMP + H(+)</text>
        <dbReference type="Rhea" id="RHEA:28066"/>
        <dbReference type="ChEBI" id="CHEBI:15378"/>
        <dbReference type="ChEBI" id="CHEBI:58603"/>
        <dbReference type="ChEBI" id="CHEBI:60364"/>
        <dbReference type="ChEBI" id="CHEBI:60377"/>
        <dbReference type="ChEBI" id="CHEBI:85987"/>
        <dbReference type="EC" id="2.4.99.12"/>
    </reaction>
</comment>
<evidence type="ECO:0000256" key="9">
    <source>
        <dbReference type="RuleBase" id="RU365103"/>
    </source>
</evidence>